<accession>T1IH39</accession>
<evidence type="ECO:0000313" key="2">
    <source>
        <dbReference type="EnsemblMetazoa" id="SMAR000143-PA"/>
    </source>
</evidence>
<evidence type="ECO:0000313" key="3">
    <source>
        <dbReference type="Proteomes" id="UP000014500"/>
    </source>
</evidence>
<organism evidence="2 3">
    <name type="scientific">Strigamia maritima</name>
    <name type="common">European centipede</name>
    <name type="synonym">Geophilus maritimus</name>
    <dbReference type="NCBI Taxonomy" id="126957"/>
    <lineage>
        <taxon>Eukaryota</taxon>
        <taxon>Metazoa</taxon>
        <taxon>Ecdysozoa</taxon>
        <taxon>Arthropoda</taxon>
        <taxon>Myriapoda</taxon>
        <taxon>Chilopoda</taxon>
        <taxon>Pleurostigmophora</taxon>
        <taxon>Geophilomorpha</taxon>
        <taxon>Linotaeniidae</taxon>
        <taxon>Strigamia</taxon>
    </lineage>
</organism>
<keyword evidence="1" id="KW-0472">Membrane</keyword>
<dbReference type="Proteomes" id="UP000014500">
    <property type="component" value="Unassembled WGS sequence"/>
</dbReference>
<name>T1IH39_STRMM</name>
<protein>
    <submittedName>
        <fullName evidence="2">Uncharacterized protein</fullName>
    </submittedName>
</protein>
<keyword evidence="3" id="KW-1185">Reference proteome</keyword>
<evidence type="ECO:0000256" key="1">
    <source>
        <dbReference type="SAM" id="Phobius"/>
    </source>
</evidence>
<dbReference type="HOGENOM" id="CLU_2657590_0_0_1"/>
<keyword evidence="1" id="KW-1133">Transmembrane helix</keyword>
<keyword evidence="1" id="KW-0812">Transmembrane</keyword>
<dbReference type="AlphaFoldDB" id="T1IH39"/>
<dbReference type="EMBL" id="JH429684">
    <property type="status" value="NOT_ANNOTATED_CDS"/>
    <property type="molecule type" value="Genomic_DNA"/>
</dbReference>
<reference evidence="3" key="1">
    <citation type="submission" date="2011-05" db="EMBL/GenBank/DDBJ databases">
        <authorList>
            <person name="Richards S.R."/>
            <person name="Qu J."/>
            <person name="Jiang H."/>
            <person name="Jhangiani S.N."/>
            <person name="Agravi P."/>
            <person name="Goodspeed R."/>
            <person name="Gross S."/>
            <person name="Mandapat C."/>
            <person name="Jackson L."/>
            <person name="Mathew T."/>
            <person name="Pu L."/>
            <person name="Thornton R."/>
            <person name="Saada N."/>
            <person name="Wilczek-Boney K.B."/>
            <person name="Lee S."/>
            <person name="Kovar C."/>
            <person name="Wu Y."/>
            <person name="Scherer S.E."/>
            <person name="Worley K.C."/>
            <person name="Muzny D.M."/>
            <person name="Gibbs R."/>
        </authorList>
    </citation>
    <scope>NUCLEOTIDE SEQUENCE</scope>
    <source>
        <strain evidence="3">Brora</strain>
    </source>
</reference>
<reference evidence="2" key="2">
    <citation type="submission" date="2015-02" db="UniProtKB">
        <authorList>
            <consortium name="EnsemblMetazoa"/>
        </authorList>
    </citation>
    <scope>IDENTIFICATION</scope>
</reference>
<feature type="transmembrane region" description="Helical" evidence="1">
    <location>
        <begin position="35"/>
        <end position="65"/>
    </location>
</feature>
<feature type="transmembrane region" description="Helical" evidence="1">
    <location>
        <begin position="6"/>
        <end position="23"/>
    </location>
</feature>
<dbReference type="EnsemblMetazoa" id="SMAR000143-RA">
    <property type="protein sequence ID" value="SMAR000143-PA"/>
    <property type="gene ID" value="SMAR000143"/>
</dbReference>
<sequence>MHSIECIVLLMALIYLTCGIVKLKPKLFVVWLTVILVRLIIMIINICFGFSSGIFLWIVVFSFYVELKEEEEEENE</sequence>
<proteinExistence type="predicted"/>